<feature type="transmembrane region" description="Helical" evidence="7">
    <location>
        <begin position="148"/>
        <end position="165"/>
    </location>
</feature>
<keyword evidence="4 7" id="KW-1133">Transmembrane helix</keyword>
<evidence type="ECO:0000313" key="9">
    <source>
        <dbReference type="EMBL" id="PFG38037.1"/>
    </source>
</evidence>
<evidence type="ECO:0000259" key="8">
    <source>
        <dbReference type="Pfam" id="PF00892"/>
    </source>
</evidence>
<dbReference type="Proteomes" id="UP000222106">
    <property type="component" value="Unassembled WGS sequence"/>
</dbReference>
<organism evidence="9 10">
    <name type="scientific">Georgenia soli</name>
    <dbReference type="NCBI Taxonomy" id="638953"/>
    <lineage>
        <taxon>Bacteria</taxon>
        <taxon>Bacillati</taxon>
        <taxon>Actinomycetota</taxon>
        <taxon>Actinomycetes</taxon>
        <taxon>Micrococcales</taxon>
        <taxon>Bogoriellaceae</taxon>
        <taxon>Georgenia</taxon>
    </lineage>
</organism>
<evidence type="ECO:0000313" key="10">
    <source>
        <dbReference type="Proteomes" id="UP000222106"/>
    </source>
</evidence>
<keyword evidence="5 7" id="KW-0472">Membrane</keyword>
<accession>A0A2A9EG51</accession>
<reference evidence="9 10" key="1">
    <citation type="submission" date="2017-10" db="EMBL/GenBank/DDBJ databases">
        <title>Sequencing the genomes of 1000 actinobacteria strains.</title>
        <authorList>
            <person name="Klenk H.-P."/>
        </authorList>
    </citation>
    <scope>NUCLEOTIDE SEQUENCE [LARGE SCALE GENOMIC DNA]</scope>
    <source>
        <strain evidence="9 10">DSM 21838</strain>
    </source>
</reference>
<name>A0A2A9EG51_9MICO</name>
<feature type="domain" description="EamA" evidence="8">
    <location>
        <begin position="174"/>
        <end position="307"/>
    </location>
</feature>
<evidence type="ECO:0000256" key="4">
    <source>
        <dbReference type="ARBA" id="ARBA00022989"/>
    </source>
</evidence>
<feature type="transmembrane region" description="Helical" evidence="7">
    <location>
        <begin position="236"/>
        <end position="256"/>
    </location>
</feature>
<dbReference type="GO" id="GO:0016020">
    <property type="term" value="C:membrane"/>
    <property type="evidence" value="ECO:0007669"/>
    <property type="project" value="UniProtKB-SubCell"/>
</dbReference>
<feature type="domain" description="EamA" evidence="8">
    <location>
        <begin position="30"/>
        <end position="163"/>
    </location>
</feature>
<evidence type="ECO:0000256" key="3">
    <source>
        <dbReference type="ARBA" id="ARBA00022692"/>
    </source>
</evidence>
<evidence type="ECO:0000256" key="5">
    <source>
        <dbReference type="ARBA" id="ARBA00023136"/>
    </source>
</evidence>
<keyword evidence="3 7" id="KW-0812">Transmembrane</keyword>
<feature type="transmembrane region" description="Helical" evidence="7">
    <location>
        <begin position="117"/>
        <end position="136"/>
    </location>
</feature>
<comment type="similarity">
    <text evidence="2">Belongs to the EamA transporter family.</text>
</comment>
<feature type="transmembrane region" description="Helical" evidence="7">
    <location>
        <begin position="263"/>
        <end position="285"/>
    </location>
</feature>
<protein>
    <submittedName>
        <fullName evidence="9">DME family drug/metabolite transporter</fullName>
    </submittedName>
</protein>
<feature type="compositionally biased region" description="Low complexity" evidence="6">
    <location>
        <begin position="7"/>
        <end position="24"/>
    </location>
</feature>
<proteinExistence type="inferred from homology"/>
<keyword evidence="10" id="KW-1185">Reference proteome</keyword>
<evidence type="ECO:0000256" key="2">
    <source>
        <dbReference type="ARBA" id="ARBA00007362"/>
    </source>
</evidence>
<dbReference type="SUPFAM" id="SSF103481">
    <property type="entry name" value="Multidrug resistance efflux transporter EmrE"/>
    <property type="match status" value="2"/>
</dbReference>
<feature type="transmembrane region" description="Helical" evidence="7">
    <location>
        <begin position="28"/>
        <end position="46"/>
    </location>
</feature>
<dbReference type="InterPro" id="IPR037185">
    <property type="entry name" value="EmrE-like"/>
</dbReference>
<feature type="region of interest" description="Disordered" evidence="6">
    <location>
        <begin position="1"/>
        <end position="24"/>
    </location>
</feature>
<comment type="caution">
    <text evidence="9">The sequence shown here is derived from an EMBL/GenBank/DDBJ whole genome shotgun (WGS) entry which is preliminary data.</text>
</comment>
<dbReference type="Pfam" id="PF00892">
    <property type="entry name" value="EamA"/>
    <property type="match status" value="2"/>
</dbReference>
<feature type="transmembrane region" description="Helical" evidence="7">
    <location>
        <begin position="204"/>
        <end position="224"/>
    </location>
</feature>
<dbReference type="EMBL" id="PDJI01000004">
    <property type="protein sequence ID" value="PFG38037.1"/>
    <property type="molecule type" value="Genomic_DNA"/>
</dbReference>
<gene>
    <name evidence="9" type="ORF">ATJ97_0505</name>
</gene>
<evidence type="ECO:0000256" key="1">
    <source>
        <dbReference type="ARBA" id="ARBA00004141"/>
    </source>
</evidence>
<dbReference type="PANTHER" id="PTHR32322">
    <property type="entry name" value="INNER MEMBRANE TRANSPORTER"/>
    <property type="match status" value="1"/>
</dbReference>
<dbReference type="InterPro" id="IPR050638">
    <property type="entry name" value="AA-Vitamin_Transporters"/>
</dbReference>
<dbReference type="PANTHER" id="PTHR32322:SF2">
    <property type="entry name" value="EAMA DOMAIN-CONTAINING PROTEIN"/>
    <property type="match status" value="1"/>
</dbReference>
<feature type="transmembrane region" description="Helical" evidence="7">
    <location>
        <begin position="291"/>
        <end position="309"/>
    </location>
</feature>
<feature type="transmembrane region" description="Helical" evidence="7">
    <location>
        <begin position="90"/>
        <end position="111"/>
    </location>
</feature>
<feature type="transmembrane region" description="Helical" evidence="7">
    <location>
        <begin position="58"/>
        <end position="78"/>
    </location>
</feature>
<comment type="subcellular location">
    <subcellularLocation>
        <location evidence="1">Membrane</location>
        <topology evidence="1">Multi-pass membrane protein</topology>
    </subcellularLocation>
</comment>
<sequence length="328" mass="32266">MRTYGVPTRSRSPRPTAPTTAPGPAPRWVGLAAVVAAAVLWGTTGTTSQYSPESAGPLSVGAARIVLGGALLLAWAAGRRQLTGLLGAGRWKLILAGAVAVAAYQLCFFAAVDITGVAVGTVVAIGSGPVLAGLLTRLLHGTPLSSRWLLATLAAVAGCAVLVLGGASTGVITAGVLLALAAGAAYASYAVIAASLITGGASSTGVMGGLFGGAGVLLLPVLLATDPGWLVEPAGAVVAVHLALVTTAVAYTLYGFGLRSVPVATAATLALAEPGAAALLGLFLLGEPARTSTVVGLGLLAAALVVLAAPRKLRSRRALLPRERPAGE</sequence>
<evidence type="ECO:0000256" key="6">
    <source>
        <dbReference type="SAM" id="MobiDB-lite"/>
    </source>
</evidence>
<dbReference type="AlphaFoldDB" id="A0A2A9EG51"/>
<dbReference type="InterPro" id="IPR000620">
    <property type="entry name" value="EamA_dom"/>
</dbReference>
<feature type="transmembrane region" description="Helical" evidence="7">
    <location>
        <begin position="171"/>
        <end position="192"/>
    </location>
</feature>
<evidence type="ECO:0000256" key="7">
    <source>
        <dbReference type="SAM" id="Phobius"/>
    </source>
</evidence>